<gene>
    <name evidence="2" type="ORF">GCM10023311_13330</name>
</gene>
<dbReference type="RefSeq" id="WP_345273298.1">
    <property type="nucleotide sequence ID" value="NZ_BAABJH010000001.1"/>
</dbReference>
<dbReference type="Proteomes" id="UP001500433">
    <property type="component" value="Unassembled WGS sequence"/>
</dbReference>
<reference evidence="3" key="1">
    <citation type="journal article" date="2019" name="Int. J. Syst. Evol. Microbiol.">
        <title>The Global Catalogue of Microorganisms (GCM) 10K type strain sequencing project: providing services to taxonomists for standard genome sequencing and annotation.</title>
        <authorList>
            <consortium name="The Broad Institute Genomics Platform"/>
            <consortium name="The Broad Institute Genome Sequencing Center for Infectious Disease"/>
            <person name="Wu L."/>
            <person name="Ma J."/>
        </authorList>
    </citation>
    <scope>NUCLEOTIDE SEQUENCE [LARGE SCALE GENOMIC DNA]</scope>
    <source>
        <strain evidence="3">JCM 18274</strain>
    </source>
</reference>
<dbReference type="InterPro" id="IPR041657">
    <property type="entry name" value="HTH_17"/>
</dbReference>
<sequence length="95" mass="11163">MKTEKINEIILLLKNIKAQQKEIMSFKEACVYLDISDSLLYKMTSASTIRYSKPNGKLYFKRIDLDEWMLQNPNATVLDKENQVRNYLKGRENGE</sequence>
<name>A0ABP9F163_9FLAO</name>
<evidence type="ECO:0000313" key="3">
    <source>
        <dbReference type="Proteomes" id="UP001500433"/>
    </source>
</evidence>
<proteinExistence type="predicted"/>
<keyword evidence="3" id="KW-1185">Reference proteome</keyword>
<dbReference type="EMBL" id="BAABJH010000001">
    <property type="protein sequence ID" value="GAA4890451.1"/>
    <property type="molecule type" value="Genomic_DNA"/>
</dbReference>
<evidence type="ECO:0000259" key="1">
    <source>
        <dbReference type="Pfam" id="PF12728"/>
    </source>
</evidence>
<evidence type="ECO:0000313" key="2">
    <source>
        <dbReference type="EMBL" id="GAA4890451.1"/>
    </source>
</evidence>
<accession>A0ABP9F163</accession>
<comment type="caution">
    <text evidence="2">The sequence shown here is derived from an EMBL/GenBank/DDBJ whole genome shotgun (WGS) entry which is preliminary data.</text>
</comment>
<organism evidence="2 3">
    <name type="scientific">Flaviramulus aquimarinus</name>
    <dbReference type="NCBI Taxonomy" id="1170456"/>
    <lineage>
        <taxon>Bacteria</taxon>
        <taxon>Pseudomonadati</taxon>
        <taxon>Bacteroidota</taxon>
        <taxon>Flavobacteriia</taxon>
        <taxon>Flavobacteriales</taxon>
        <taxon>Flavobacteriaceae</taxon>
        <taxon>Flaviramulus</taxon>
    </lineage>
</organism>
<dbReference type="Pfam" id="PF12728">
    <property type="entry name" value="HTH_17"/>
    <property type="match status" value="1"/>
</dbReference>
<protein>
    <recommendedName>
        <fullName evidence="1">Helix-turn-helix domain-containing protein</fullName>
    </recommendedName>
</protein>
<dbReference type="NCBIfam" id="TIGR01764">
    <property type="entry name" value="excise"/>
    <property type="match status" value="1"/>
</dbReference>
<dbReference type="InterPro" id="IPR010093">
    <property type="entry name" value="SinI_DNA-bd"/>
</dbReference>
<feature type="domain" description="Helix-turn-helix" evidence="1">
    <location>
        <begin position="24"/>
        <end position="72"/>
    </location>
</feature>